<dbReference type="RefSeq" id="XP_069225213.1">
    <property type="nucleotide sequence ID" value="XM_069377822.1"/>
</dbReference>
<evidence type="ECO:0000313" key="2">
    <source>
        <dbReference type="EMBL" id="KAL1582106.1"/>
    </source>
</evidence>
<evidence type="ECO:0000313" key="3">
    <source>
        <dbReference type="Proteomes" id="UP000803884"/>
    </source>
</evidence>
<accession>A0AB34KDF0</accession>
<dbReference type="Proteomes" id="UP000803884">
    <property type="component" value="Unassembled WGS sequence"/>
</dbReference>
<gene>
    <name evidence="2" type="ORF">WHR41_09218</name>
</gene>
<name>A0AB34KDF0_9PEZI</name>
<dbReference type="GeneID" id="96010660"/>
<proteinExistence type="predicted"/>
<dbReference type="AlphaFoldDB" id="A0AB34KDF0"/>
<feature type="compositionally biased region" description="Polar residues" evidence="1">
    <location>
        <begin position="219"/>
        <end position="229"/>
    </location>
</feature>
<keyword evidence="3" id="KW-1185">Reference proteome</keyword>
<evidence type="ECO:0000256" key="1">
    <source>
        <dbReference type="SAM" id="MobiDB-lite"/>
    </source>
</evidence>
<feature type="region of interest" description="Disordered" evidence="1">
    <location>
        <begin position="219"/>
        <end position="256"/>
    </location>
</feature>
<reference evidence="2 3" key="1">
    <citation type="journal article" date="2020" name="Microbiol. Resour. Announc.">
        <title>Draft Genome Sequence of a Cladosporium Species Isolated from the Mesophotic Ascidian Didemnum maculosum.</title>
        <authorList>
            <person name="Gioti A."/>
            <person name="Siaperas R."/>
            <person name="Nikolaivits E."/>
            <person name="Le Goff G."/>
            <person name="Ouazzani J."/>
            <person name="Kotoulas G."/>
            <person name="Topakas E."/>
        </authorList>
    </citation>
    <scope>NUCLEOTIDE SEQUENCE [LARGE SCALE GENOMIC DNA]</scope>
    <source>
        <strain evidence="2 3">TM138-S3</strain>
    </source>
</reference>
<organism evidence="2 3">
    <name type="scientific">Cladosporium halotolerans</name>
    <dbReference type="NCBI Taxonomy" id="1052096"/>
    <lineage>
        <taxon>Eukaryota</taxon>
        <taxon>Fungi</taxon>
        <taxon>Dikarya</taxon>
        <taxon>Ascomycota</taxon>
        <taxon>Pezizomycotina</taxon>
        <taxon>Dothideomycetes</taxon>
        <taxon>Dothideomycetidae</taxon>
        <taxon>Cladosporiales</taxon>
        <taxon>Cladosporiaceae</taxon>
        <taxon>Cladosporium</taxon>
    </lineage>
</organism>
<dbReference type="EMBL" id="JAAQHG020000067">
    <property type="protein sequence ID" value="KAL1582106.1"/>
    <property type="molecule type" value="Genomic_DNA"/>
</dbReference>
<feature type="compositionally biased region" description="Acidic residues" evidence="1">
    <location>
        <begin position="230"/>
        <end position="246"/>
    </location>
</feature>
<sequence>MRKHCNRAHDWKSSKGDREHWHCVWVQTFFKSAGLQKYFTVDYTGREQAESNEDEEGANTGLVAAGREESRQSALDEIDLSGVYGEWDAAVDRHQETLEVADAEVAKTDHTLWFKRTKWAEHLAGCNLKHLSRASRLPDREEQVLQRVVELNSSLIERCVGGLSTLDHETRRWLRSAKQAEADVRPLARLQNSDSQQRYAVYAARLVCYCLRVLDDSENGTTETSANEQTESDEDSDATISDDGEGASEGGTYSQEAETVTDVFKDARRLFPWHGRQKELAKVLKKSVQESWEAADQMKALLNFYESLIFQGVRGHVFKSAILHFLAVLGIDEEINRLRQANDFSYMLAGVVYCVRVLAVEIILPSTERDDQDEEDDKRFRQVRGDYLADGSYSVMSKMLSMLAYGKHLAMNHGNSGAVSWSEDRLVLSYRGKPIALSRFRSMVQGAISEAEDMLWKDLLFTGLDDRFDVPLDELRDDVTWTKRGISFIDNTHNGLREKRKWTLKRILSDKDGSKMRNQRSWAMPHVRRYLRKVDRFRELLLLCMHLTGGLAKRQRRRTLISY</sequence>
<protein>
    <submittedName>
        <fullName evidence="2">Uncharacterized protein</fullName>
    </submittedName>
</protein>
<comment type="caution">
    <text evidence="2">The sequence shown here is derived from an EMBL/GenBank/DDBJ whole genome shotgun (WGS) entry which is preliminary data.</text>
</comment>